<evidence type="ECO:0008006" key="4">
    <source>
        <dbReference type="Google" id="ProtNLM"/>
    </source>
</evidence>
<evidence type="ECO:0000313" key="3">
    <source>
        <dbReference type="Proteomes" id="UP000596660"/>
    </source>
</evidence>
<dbReference type="Gramene" id="AUR62039729-RA">
    <property type="protein sequence ID" value="AUR62039729-RA:cds"/>
    <property type="gene ID" value="AUR62039729"/>
</dbReference>
<feature type="coiled-coil region" evidence="1">
    <location>
        <begin position="213"/>
        <end position="243"/>
    </location>
</feature>
<sequence>MTVDDFNDKEEVLTVDANGNVVYLSGSIQPIDVWSNNGVRFYVEFNELYQPIRKGGHILIRFLGNIAKIETYCPLGEEDWHAIDEHFKKKIINEMREDEHGEKMSLLALWIKSHTGKDGNFLPGTVTEDFVDDAKAKVEQLRLINPSKSQQELEDEAFELTIHGGEIPDRPTGYGLGVRKSDIYGVHALLRKDGSRRIKQRTVVMDSNVKEEMSALYKKNEVLEKENEKLKDQVQENNILLKTLIGQFSQIVGGVNDGKGSTELLNCAKSVLGVTTN</sequence>
<organism evidence="2 3">
    <name type="scientific">Chenopodium quinoa</name>
    <name type="common">Quinoa</name>
    <dbReference type="NCBI Taxonomy" id="63459"/>
    <lineage>
        <taxon>Eukaryota</taxon>
        <taxon>Viridiplantae</taxon>
        <taxon>Streptophyta</taxon>
        <taxon>Embryophyta</taxon>
        <taxon>Tracheophyta</taxon>
        <taxon>Spermatophyta</taxon>
        <taxon>Magnoliopsida</taxon>
        <taxon>eudicotyledons</taxon>
        <taxon>Gunneridae</taxon>
        <taxon>Pentapetalae</taxon>
        <taxon>Caryophyllales</taxon>
        <taxon>Chenopodiaceae</taxon>
        <taxon>Chenopodioideae</taxon>
        <taxon>Atripliceae</taxon>
        <taxon>Chenopodium</taxon>
    </lineage>
</organism>
<name>A0A803N3C7_CHEQI</name>
<dbReference type="PANTHER" id="PTHR33144">
    <property type="entry name" value="OS10G0409366 PROTEIN-RELATED"/>
    <property type="match status" value="1"/>
</dbReference>
<dbReference type="AlphaFoldDB" id="A0A803N3C7"/>
<evidence type="ECO:0000313" key="2">
    <source>
        <dbReference type="EnsemblPlants" id="AUR62039729-RA:cds"/>
    </source>
</evidence>
<reference evidence="2" key="1">
    <citation type="journal article" date="2017" name="Nature">
        <title>The genome of Chenopodium quinoa.</title>
        <authorList>
            <person name="Jarvis D.E."/>
            <person name="Ho Y.S."/>
            <person name="Lightfoot D.J."/>
            <person name="Schmoeckel S.M."/>
            <person name="Li B."/>
            <person name="Borm T.J.A."/>
            <person name="Ohyanagi H."/>
            <person name="Mineta K."/>
            <person name="Michell C.T."/>
            <person name="Saber N."/>
            <person name="Kharbatia N.M."/>
            <person name="Rupper R.R."/>
            <person name="Sharp A.R."/>
            <person name="Dally N."/>
            <person name="Boughton B.A."/>
            <person name="Woo Y.H."/>
            <person name="Gao G."/>
            <person name="Schijlen E.G.W.M."/>
            <person name="Guo X."/>
            <person name="Momin A.A."/>
            <person name="Negrao S."/>
            <person name="Al-Babili S."/>
            <person name="Gehring C."/>
            <person name="Roessner U."/>
            <person name="Jung C."/>
            <person name="Murphy K."/>
            <person name="Arold S.T."/>
            <person name="Gojobori T."/>
            <person name="van der Linden C.G."/>
            <person name="van Loo E.N."/>
            <person name="Jellen E.N."/>
            <person name="Maughan P.J."/>
            <person name="Tester M."/>
        </authorList>
    </citation>
    <scope>NUCLEOTIDE SEQUENCE [LARGE SCALE GENOMIC DNA]</scope>
    <source>
        <strain evidence="2">cv. PI 614886</strain>
    </source>
</reference>
<keyword evidence="1" id="KW-0175">Coiled coil</keyword>
<evidence type="ECO:0000256" key="1">
    <source>
        <dbReference type="SAM" id="Coils"/>
    </source>
</evidence>
<dbReference type="PANTHER" id="PTHR33144:SF50">
    <property type="entry name" value="OS03G0714750 PROTEIN"/>
    <property type="match status" value="1"/>
</dbReference>
<dbReference type="EnsemblPlants" id="AUR62039729-RA">
    <property type="protein sequence ID" value="AUR62039729-RA:cds"/>
    <property type="gene ID" value="AUR62039729"/>
</dbReference>
<proteinExistence type="predicted"/>
<accession>A0A803N3C7</accession>
<dbReference type="Proteomes" id="UP000596660">
    <property type="component" value="Unplaced"/>
</dbReference>
<reference evidence="2" key="2">
    <citation type="submission" date="2021-03" db="UniProtKB">
        <authorList>
            <consortium name="EnsemblPlants"/>
        </authorList>
    </citation>
    <scope>IDENTIFICATION</scope>
</reference>
<protein>
    <recommendedName>
        <fullName evidence="4">Transposase</fullName>
    </recommendedName>
</protein>
<keyword evidence="3" id="KW-1185">Reference proteome</keyword>